<dbReference type="AlphaFoldDB" id="A0AAV7Q9K5"/>
<comment type="caution">
    <text evidence="1">The sequence shown here is derived from an EMBL/GenBank/DDBJ whole genome shotgun (WGS) entry which is preliminary data.</text>
</comment>
<dbReference type="EMBL" id="JANPWB010000010">
    <property type="protein sequence ID" value="KAJ1136269.1"/>
    <property type="molecule type" value="Genomic_DNA"/>
</dbReference>
<accession>A0AAV7Q9K5</accession>
<dbReference type="Proteomes" id="UP001066276">
    <property type="component" value="Chromosome 6"/>
</dbReference>
<proteinExistence type="predicted"/>
<protein>
    <submittedName>
        <fullName evidence="1">Uncharacterized protein</fullName>
    </submittedName>
</protein>
<sequence length="72" mass="8305">MLHGPRALYFLCMSDYETFDQGPEVYGAQEDEDYYYDESMEEVIEKSVPKSLDKALSWTLQPNSQCLEELAG</sequence>
<gene>
    <name evidence="1" type="ORF">NDU88_002686</name>
</gene>
<reference evidence="1" key="1">
    <citation type="journal article" date="2022" name="bioRxiv">
        <title>Sequencing and chromosome-scale assembly of the giantPleurodeles waltlgenome.</title>
        <authorList>
            <person name="Brown T."/>
            <person name="Elewa A."/>
            <person name="Iarovenko S."/>
            <person name="Subramanian E."/>
            <person name="Araus A.J."/>
            <person name="Petzold A."/>
            <person name="Susuki M."/>
            <person name="Suzuki K.-i.T."/>
            <person name="Hayashi T."/>
            <person name="Toyoda A."/>
            <person name="Oliveira C."/>
            <person name="Osipova E."/>
            <person name="Leigh N.D."/>
            <person name="Simon A."/>
            <person name="Yun M.H."/>
        </authorList>
    </citation>
    <scope>NUCLEOTIDE SEQUENCE</scope>
    <source>
        <strain evidence="1">20211129_DDA</strain>
        <tissue evidence="1">Liver</tissue>
    </source>
</reference>
<evidence type="ECO:0000313" key="1">
    <source>
        <dbReference type="EMBL" id="KAJ1136269.1"/>
    </source>
</evidence>
<evidence type="ECO:0000313" key="2">
    <source>
        <dbReference type="Proteomes" id="UP001066276"/>
    </source>
</evidence>
<keyword evidence="2" id="KW-1185">Reference proteome</keyword>
<name>A0AAV7Q9K5_PLEWA</name>
<organism evidence="1 2">
    <name type="scientific">Pleurodeles waltl</name>
    <name type="common">Iberian ribbed newt</name>
    <dbReference type="NCBI Taxonomy" id="8319"/>
    <lineage>
        <taxon>Eukaryota</taxon>
        <taxon>Metazoa</taxon>
        <taxon>Chordata</taxon>
        <taxon>Craniata</taxon>
        <taxon>Vertebrata</taxon>
        <taxon>Euteleostomi</taxon>
        <taxon>Amphibia</taxon>
        <taxon>Batrachia</taxon>
        <taxon>Caudata</taxon>
        <taxon>Salamandroidea</taxon>
        <taxon>Salamandridae</taxon>
        <taxon>Pleurodelinae</taxon>
        <taxon>Pleurodeles</taxon>
    </lineage>
</organism>